<dbReference type="EMBL" id="CP048659">
    <property type="protein sequence ID" value="QOW46649.1"/>
    <property type="molecule type" value="Genomic_DNA"/>
</dbReference>
<keyword evidence="1" id="KW-1133">Transmembrane helix</keyword>
<keyword evidence="1" id="KW-0472">Membrane</keyword>
<evidence type="ECO:0000313" key="3">
    <source>
        <dbReference type="Proteomes" id="UP000593966"/>
    </source>
</evidence>
<dbReference type="AlphaFoldDB" id="A0A4V1W1N0"/>
<dbReference type="Proteomes" id="UP000593966">
    <property type="component" value="Chromosome"/>
</dbReference>
<accession>A0A4V1W1N0</accession>
<keyword evidence="1" id="KW-0812">Transmembrane</keyword>
<evidence type="ECO:0000256" key="1">
    <source>
        <dbReference type="SAM" id="Phobius"/>
    </source>
</evidence>
<proteinExistence type="predicted"/>
<reference evidence="2 3" key="1">
    <citation type="submission" date="2020-02" db="EMBL/GenBank/DDBJ databases">
        <title>Tigecycline-resistant Acinetobacter species from pigs and migratory birds.</title>
        <authorList>
            <person name="Chen C."/>
            <person name="Sun J."/>
            <person name="Liao X.-P."/>
            <person name="Liu Y.-H."/>
        </authorList>
    </citation>
    <scope>NUCLEOTIDE SEQUENCE [LARGE SCALE GENOMIC DNA]</scope>
    <source>
        <strain evidence="2 3">YH12207_T</strain>
    </source>
</reference>
<evidence type="ECO:0000313" key="2">
    <source>
        <dbReference type="EMBL" id="QOW46649.1"/>
    </source>
</evidence>
<organism evidence="2 3">
    <name type="scientific">Acinetobacter piscicola</name>
    <dbReference type="NCBI Taxonomy" id="2006115"/>
    <lineage>
        <taxon>Bacteria</taxon>
        <taxon>Pseudomonadati</taxon>
        <taxon>Pseudomonadota</taxon>
        <taxon>Gammaproteobacteria</taxon>
        <taxon>Moraxellales</taxon>
        <taxon>Moraxellaceae</taxon>
        <taxon>Acinetobacter</taxon>
    </lineage>
</organism>
<dbReference type="RefSeq" id="WP_130073104.1">
    <property type="nucleotide sequence ID" value="NZ_CP048659.1"/>
</dbReference>
<keyword evidence="3" id="KW-1185">Reference proteome</keyword>
<gene>
    <name evidence="2" type="ORF">G0028_12505</name>
</gene>
<sequence length="166" mass="19311">MNERKLPPFVYYLLPFALVFSICFGTFYLLVHIKSENKQPVVDQTIEQILKGKPDIFLTLYNEALSIFPKFIHTPNNVNFSLSLGGPHGKNHTLKITIPQNELSIIEFEQIYIPKFKKNGWVEKKNVGIMIFIQEKNHTLSCIYRPNIKTANSWYIEFKSEKSVCL</sequence>
<protein>
    <submittedName>
        <fullName evidence="2">Uncharacterized protein</fullName>
    </submittedName>
</protein>
<name>A0A4V1W1N0_9GAMM</name>
<feature type="transmembrane region" description="Helical" evidence="1">
    <location>
        <begin position="12"/>
        <end position="31"/>
    </location>
</feature>